<feature type="region of interest" description="Disordered" evidence="1">
    <location>
        <begin position="223"/>
        <end position="247"/>
    </location>
</feature>
<accession>A0A7J6KK57</accession>
<comment type="caution">
    <text evidence="2">The sequence shown here is derived from an EMBL/GenBank/DDBJ whole genome shotgun (WGS) entry which is preliminary data.</text>
</comment>
<dbReference type="Proteomes" id="UP000570595">
    <property type="component" value="Unassembled WGS sequence"/>
</dbReference>
<dbReference type="EMBL" id="JABAHT010002340">
    <property type="protein sequence ID" value="KAF4647508.1"/>
    <property type="molecule type" value="Genomic_DNA"/>
</dbReference>
<dbReference type="OrthoDB" id="470954at2759"/>
<evidence type="ECO:0000313" key="3">
    <source>
        <dbReference type="Proteomes" id="UP000570595"/>
    </source>
</evidence>
<sequence>LAAQQSEGKKGQDMVTAAEDAKTAQESATIETPEMVRQRELLKLRVERGRVQGRVNAVREMMKNIIVPEGGDPPKELKELAARESLHLDQLRRIQAEIDELEGAALAVALQSSHGGSSVSSRESKPHQKQSSIGLPSFKGSGRTDQEVDPNSPARASVPPRGDSAPAVLYAIPPSQSHVEVGTTGGYAPSLKTEFHSVGSRGELSKARILSSAPSVDLTLTGTAHRPHPGSLPYEVRDRSGPKGIDPSRLKLPKCTEALELAAHFEVCENIFVEARVGVFVGEGQGRQFRPYGD</sequence>
<reference evidence="2 3" key="1">
    <citation type="submission" date="2020-04" db="EMBL/GenBank/DDBJ databases">
        <title>Perkinsus olseni comparative genomics.</title>
        <authorList>
            <person name="Bogema D.R."/>
        </authorList>
    </citation>
    <scope>NUCLEOTIDE SEQUENCE [LARGE SCALE GENOMIC DNA]</scope>
    <source>
        <strain evidence="2">ATCC PRA-179</strain>
    </source>
</reference>
<feature type="region of interest" description="Disordered" evidence="1">
    <location>
        <begin position="115"/>
        <end position="168"/>
    </location>
</feature>
<feature type="compositionally biased region" description="Basic and acidic residues" evidence="1">
    <location>
        <begin position="235"/>
        <end position="247"/>
    </location>
</feature>
<proteinExistence type="predicted"/>
<feature type="non-terminal residue" evidence="2">
    <location>
        <position position="294"/>
    </location>
</feature>
<organism evidence="2 3">
    <name type="scientific">Perkinsus olseni</name>
    <name type="common">Perkinsus atlanticus</name>
    <dbReference type="NCBI Taxonomy" id="32597"/>
    <lineage>
        <taxon>Eukaryota</taxon>
        <taxon>Sar</taxon>
        <taxon>Alveolata</taxon>
        <taxon>Perkinsozoa</taxon>
        <taxon>Perkinsea</taxon>
        <taxon>Perkinsida</taxon>
        <taxon>Perkinsidae</taxon>
        <taxon>Perkinsus</taxon>
    </lineage>
</organism>
<evidence type="ECO:0000256" key="1">
    <source>
        <dbReference type="SAM" id="MobiDB-lite"/>
    </source>
</evidence>
<feature type="non-terminal residue" evidence="2">
    <location>
        <position position="1"/>
    </location>
</feature>
<evidence type="ECO:0000313" key="2">
    <source>
        <dbReference type="EMBL" id="KAF4647508.1"/>
    </source>
</evidence>
<feature type="region of interest" description="Disordered" evidence="1">
    <location>
        <begin position="1"/>
        <end position="32"/>
    </location>
</feature>
<name>A0A7J6KK57_PEROL</name>
<dbReference type="AlphaFoldDB" id="A0A7J6KK57"/>
<gene>
    <name evidence="2" type="ORF">FOZ61_004087</name>
</gene>
<protein>
    <submittedName>
        <fullName evidence="2">Uncharacterized protein</fullName>
    </submittedName>
</protein>